<evidence type="ECO:0000256" key="1">
    <source>
        <dbReference type="SAM" id="MobiDB-lite"/>
    </source>
</evidence>
<dbReference type="Proteomes" id="UP000552097">
    <property type="component" value="Unassembled WGS sequence"/>
</dbReference>
<feature type="transmembrane region" description="Helical" evidence="2">
    <location>
        <begin position="40"/>
        <end position="58"/>
    </location>
</feature>
<keyword evidence="2" id="KW-0472">Membrane</keyword>
<feature type="transmembrane region" description="Helical" evidence="2">
    <location>
        <begin position="688"/>
        <end position="706"/>
    </location>
</feature>
<dbReference type="InterPro" id="IPR038765">
    <property type="entry name" value="Papain-like_cys_pep_sf"/>
</dbReference>
<feature type="transmembrane region" description="Helical" evidence="2">
    <location>
        <begin position="152"/>
        <end position="169"/>
    </location>
</feature>
<keyword evidence="2" id="KW-1133">Transmembrane helix</keyword>
<dbReference type="InterPro" id="IPR052901">
    <property type="entry name" value="Bact_TGase-like"/>
</dbReference>
<protein>
    <submittedName>
        <fullName evidence="4">Transglutaminase-like putative cysteine protease</fullName>
    </submittedName>
</protein>
<reference evidence="4 5" key="1">
    <citation type="submission" date="2020-08" db="EMBL/GenBank/DDBJ databases">
        <title>Sequencing the genomes of 1000 actinobacteria strains.</title>
        <authorList>
            <person name="Klenk H.-P."/>
        </authorList>
    </citation>
    <scope>NUCLEOTIDE SEQUENCE [LARGE SCALE GENOMIC DNA]</scope>
    <source>
        <strain evidence="4 5">DSM 45486</strain>
    </source>
</reference>
<feature type="transmembrane region" description="Helical" evidence="2">
    <location>
        <begin position="663"/>
        <end position="682"/>
    </location>
</feature>
<dbReference type="PANTHER" id="PTHR42736:SF1">
    <property type="entry name" value="PROTEIN-GLUTAMINE GAMMA-GLUTAMYLTRANSFERASE"/>
    <property type="match status" value="1"/>
</dbReference>
<accession>A0A7W9HN53</accession>
<dbReference type="RefSeq" id="WP_184923507.1">
    <property type="nucleotide sequence ID" value="NZ_JACHMO010000001.1"/>
</dbReference>
<gene>
    <name evidence="4" type="ORF">F4560_004939</name>
</gene>
<proteinExistence type="predicted"/>
<feature type="transmembrane region" description="Helical" evidence="2">
    <location>
        <begin position="607"/>
        <end position="628"/>
    </location>
</feature>
<feature type="transmembrane region" description="Helical" evidence="2">
    <location>
        <begin position="124"/>
        <end position="145"/>
    </location>
</feature>
<dbReference type="GO" id="GO:0008233">
    <property type="term" value="F:peptidase activity"/>
    <property type="evidence" value="ECO:0007669"/>
    <property type="project" value="UniProtKB-KW"/>
</dbReference>
<dbReference type="Pfam" id="PF11992">
    <property type="entry name" value="TgpA_N"/>
    <property type="match status" value="1"/>
</dbReference>
<feature type="transmembrane region" description="Helical" evidence="2">
    <location>
        <begin position="212"/>
        <end position="237"/>
    </location>
</feature>
<evidence type="ECO:0000313" key="4">
    <source>
        <dbReference type="EMBL" id="MBB5805171.1"/>
    </source>
</evidence>
<keyword evidence="5" id="KW-1185">Reference proteome</keyword>
<keyword evidence="2" id="KW-0812">Transmembrane</keyword>
<dbReference type="EMBL" id="JACHMO010000001">
    <property type="protein sequence ID" value="MBB5805171.1"/>
    <property type="molecule type" value="Genomic_DNA"/>
</dbReference>
<dbReference type="InterPro" id="IPR021878">
    <property type="entry name" value="TgpA_N"/>
</dbReference>
<keyword evidence="4" id="KW-0645">Protease</keyword>
<feature type="transmembrane region" description="Helical" evidence="2">
    <location>
        <begin position="12"/>
        <end position="34"/>
    </location>
</feature>
<feature type="transmembrane region" description="Helical" evidence="2">
    <location>
        <begin position="70"/>
        <end position="93"/>
    </location>
</feature>
<name>A0A7W9HN53_9PSEU</name>
<feature type="compositionally biased region" description="Low complexity" evidence="1">
    <location>
        <begin position="565"/>
        <end position="584"/>
    </location>
</feature>
<evidence type="ECO:0000313" key="5">
    <source>
        <dbReference type="Proteomes" id="UP000552097"/>
    </source>
</evidence>
<evidence type="ECO:0000259" key="3">
    <source>
        <dbReference type="SMART" id="SM00460"/>
    </source>
</evidence>
<organism evidence="4 5">
    <name type="scientific">Saccharothrix ecbatanensis</name>
    <dbReference type="NCBI Taxonomy" id="1105145"/>
    <lineage>
        <taxon>Bacteria</taxon>
        <taxon>Bacillati</taxon>
        <taxon>Actinomycetota</taxon>
        <taxon>Actinomycetes</taxon>
        <taxon>Pseudonocardiales</taxon>
        <taxon>Pseudonocardiaceae</taxon>
        <taxon>Saccharothrix</taxon>
    </lineage>
</organism>
<feature type="region of interest" description="Disordered" evidence="1">
    <location>
        <begin position="548"/>
        <end position="603"/>
    </location>
</feature>
<comment type="caution">
    <text evidence="4">The sequence shown here is derived from an EMBL/GenBank/DDBJ whole genome shotgun (WGS) entry which is preliminary data.</text>
</comment>
<dbReference type="InterPro" id="IPR002931">
    <property type="entry name" value="Transglutaminase-like"/>
</dbReference>
<evidence type="ECO:0000256" key="2">
    <source>
        <dbReference type="SAM" id="Phobius"/>
    </source>
</evidence>
<feature type="domain" description="Transglutaminase-like" evidence="3">
    <location>
        <begin position="472"/>
        <end position="541"/>
    </location>
</feature>
<dbReference type="SUPFAM" id="SSF54001">
    <property type="entry name" value="Cysteine proteinases"/>
    <property type="match status" value="1"/>
</dbReference>
<feature type="transmembrane region" description="Helical" evidence="2">
    <location>
        <begin position="175"/>
        <end position="191"/>
    </location>
</feature>
<sequence>MTGRTAAPQDRVVSVTPAVAGLATLCAATALSGVISGGLWLVYLAVAITVIGGAGVLLRSTRLPAPVVGLGQLLALTSVLVTIFTRSGVLVVLPGPQSLTDLVAKLGEAMVEVQTGVPPVPDSEAMRCLVMVAIGLVAILVDTLAVGLKAPAASGLVLLCVFAVPASLADEMLPAWTFVVGVGAFALLLAVDGQHKHEAWRGKLPGSGQSGAGPAASAVAGLAAVIALVAGSSMAFVGTVGRLPGTGDQIGGGSGGLGIDPMTELRGMLNQGAPRELFRVRDLPTSAYLRAMTLRQYVPDKGWQLGGNMPEGVPASDGPLPGQPGDQGDGEVVNVKIEPVNWVDNWLPVYGRPRGIQEVDDNWRYDPVRGMVYSVRARKSGEYTLETVLETPSADTLRRTSGQVDVDDEYLEAPGVESRVADLAQQIVSGHDNQFDQATALYRYFTDGTQGFTYTTQTSDTNTSSDALADFVLTGKKGFCEQYASAMAIMARSVGMASRVALGFTAGFPVGDYQTITSQDAHAWVEIYFPGYGWMVFDPTPLSDGRGVTPPYISGLSPDDEEDGSTAGATTTTTTTVAPGTSNSASAVPGAQNEDGTGQADEPTPTWHLATLIVAFVIALLVTAPVLFGGSSRAGPARPDRPDRQVLPGQAVWLRQAPWVRRAALVTAVVAWVLVSGLVVALVSWPLAVVLVLLAAAAAPATVRVWRRRERLRAVAGLGPDAAGAAWQELIAESVDRGTRVPVTETVRVAARRLVRVHNLDEQGRNGLRAVVGAVERSWYSAQAAADPSLPGAVDSVRQSLNRNAPLALKAKFLPRSVLQPKPPADTDQQD</sequence>
<dbReference type="PANTHER" id="PTHR42736">
    <property type="entry name" value="PROTEIN-GLUTAMINE GAMMA-GLUTAMYLTRANSFERASE"/>
    <property type="match status" value="1"/>
</dbReference>
<dbReference type="AlphaFoldDB" id="A0A7W9HN53"/>
<keyword evidence="4" id="KW-0378">Hydrolase</keyword>
<dbReference type="GO" id="GO:0006508">
    <property type="term" value="P:proteolysis"/>
    <property type="evidence" value="ECO:0007669"/>
    <property type="project" value="UniProtKB-KW"/>
</dbReference>
<dbReference type="SMART" id="SM00460">
    <property type="entry name" value="TGc"/>
    <property type="match status" value="1"/>
</dbReference>
<dbReference type="Gene3D" id="3.10.620.30">
    <property type="match status" value="1"/>
</dbReference>
<dbReference type="Pfam" id="PF01841">
    <property type="entry name" value="Transglut_core"/>
    <property type="match status" value="1"/>
</dbReference>